<dbReference type="Proteomes" id="UP000622653">
    <property type="component" value="Unassembled WGS sequence"/>
</dbReference>
<comment type="caution">
    <text evidence="2">The sequence shown here is derived from an EMBL/GenBank/DDBJ whole genome shotgun (WGS) entry which is preliminary data.</text>
</comment>
<keyword evidence="1" id="KW-1133">Transmembrane helix</keyword>
<dbReference type="RefSeq" id="WP_194561919.1">
    <property type="nucleotide sequence ID" value="NZ_JADKPV010000001.1"/>
</dbReference>
<evidence type="ECO:0000313" key="3">
    <source>
        <dbReference type="Proteomes" id="UP000622653"/>
    </source>
</evidence>
<proteinExistence type="predicted"/>
<feature type="transmembrane region" description="Helical" evidence="1">
    <location>
        <begin position="93"/>
        <end position="121"/>
    </location>
</feature>
<feature type="transmembrane region" description="Helical" evidence="1">
    <location>
        <begin position="15"/>
        <end position="33"/>
    </location>
</feature>
<dbReference type="EMBL" id="JADKPV010000001">
    <property type="protein sequence ID" value="MBF4500480.1"/>
    <property type="molecule type" value="Genomic_DNA"/>
</dbReference>
<evidence type="ECO:0000313" key="2">
    <source>
        <dbReference type="EMBL" id="MBF4500480.1"/>
    </source>
</evidence>
<feature type="transmembrane region" description="Helical" evidence="1">
    <location>
        <begin position="58"/>
        <end position="81"/>
    </location>
</feature>
<name>A0A8J7GIJ7_9BACL</name>
<reference evidence="2" key="1">
    <citation type="submission" date="2020-11" db="EMBL/GenBank/DDBJ databases">
        <title>Multidrug resistant novel bacterium Savagea serpentis sp. nov., isolated from the scats of a vine snake (Ahaetulla nasuta).</title>
        <authorList>
            <person name="Venkata Ramana V."/>
            <person name="Vikas Patil S."/>
            <person name="Yogita Lugani V."/>
        </authorList>
    </citation>
    <scope>NUCLEOTIDE SEQUENCE</scope>
    <source>
        <strain evidence="2">SN6</strain>
    </source>
</reference>
<protein>
    <recommendedName>
        <fullName evidence="4">Yip1 domain-containing protein</fullName>
    </recommendedName>
</protein>
<dbReference type="AlphaFoldDB" id="A0A8J7GIJ7"/>
<keyword evidence="1" id="KW-0472">Membrane</keyword>
<evidence type="ECO:0000256" key="1">
    <source>
        <dbReference type="SAM" id="Phobius"/>
    </source>
</evidence>
<keyword evidence="1" id="KW-0812">Transmembrane</keyword>
<evidence type="ECO:0008006" key="4">
    <source>
        <dbReference type="Google" id="ProtNLM"/>
    </source>
</evidence>
<keyword evidence="3" id="KW-1185">Reference proteome</keyword>
<accession>A0A8J7GIJ7</accession>
<organism evidence="2 3">
    <name type="scientific">Savagea serpentis</name>
    <dbReference type="NCBI Taxonomy" id="2785297"/>
    <lineage>
        <taxon>Bacteria</taxon>
        <taxon>Bacillati</taxon>
        <taxon>Bacillota</taxon>
        <taxon>Bacilli</taxon>
        <taxon>Bacillales</taxon>
        <taxon>Caryophanaceae</taxon>
        <taxon>Savagea</taxon>
    </lineage>
</organism>
<sequence length="162" mass="18547">MSVKDEISSILPRKIISASISSFLFAILLALFIPDPFDAGIKYIGEYIKTFMLAVPGYLMYSFPVILLYGTITSIISEYLARFIANRTKKSMEFYLSFGFHMLFGLVFLWLSLLAALLYFVTDYILKKKNIYNGKQAFMSLGIPFLVFIIFMGTISIVEMFR</sequence>
<feature type="transmembrane region" description="Helical" evidence="1">
    <location>
        <begin position="141"/>
        <end position="161"/>
    </location>
</feature>
<gene>
    <name evidence="2" type="ORF">IRY55_03805</name>
</gene>